<dbReference type="EMBL" id="JAIUJS010000012">
    <property type="protein sequence ID" value="MCA0154454.1"/>
    <property type="molecule type" value="Genomic_DNA"/>
</dbReference>
<evidence type="ECO:0000313" key="1">
    <source>
        <dbReference type="EMBL" id="MCA0154454.1"/>
    </source>
</evidence>
<evidence type="ECO:0000313" key="2">
    <source>
        <dbReference type="Proteomes" id="UP001198402"/>
    </source>
</evidence>
<dbReference type="RefSeq" id="WP_224479400.1">
    <property type="nucleotide sequence ID" value="NZ_JAIUJS010000012.1"/>
</dbReference>
<keyword evidence="2" id="KW-1185">Reference proteome</keyword>
<name>A0ABS7Y5F7_9FLAO</name>
<proteinExistence type="predicted"/>
<protein>
    <submittedName>
        <fullName evidence="1">Uncharacterized protein</fullName>
    </submittedName>
</protein>
<gene>
    <name evidence="1" type="ORF">LBV24_14580</name>
</gene>
<accession>A0ABS7Y5F7</accession>
<dbReference type="Proteomes" id="UP001198402">
    <property type="component" value="Unassembled WGS sequence"/>
</dbReference>
<sequence>MSIIKDIYDVAKEGASQASKIGVVKRALRTEAKLNLKFLMDVALSMDIDDKRRVEIIKNLELDELSAAVRYELPYLAISRKKVTKELTEQYKIKRALDYDLEKLIESLFLMISYLKKDYKNKRIDLNLRLININKYNNLLIELLG</sequence>
<reference evidence="2" key="1">
    <citation type="submission" date="2023-07" db="EMBL/GenBank/DDBJ databases">
        <authorList>
            <person name="Yue Y."/>
        </authorList>
    </citation>
    <scope>NUCLEOTIDE SEQUENCE [LARGE SCALE GENOMIC DNA]</scope>
    <source>
        <strain evidence="2">2Y89</strain>
    </source>
</reference>
<organism evidence="1 2">
    <name type="scientific">Winogradskyella vincentii</name>
    <dbReference type="NCBI Taxonomy" id="2877122"/>
    <lineage>
        <taxon>Bacteria</taxon>
        <taxon>Pseudomonadati</taxon>
        <taxon>Bacteroidota</taxon>
        <taxon>Flavobacteriia</taxon>
        <taxon>Flavobacteriales</taxon>
        <taxon>Flavobacteriaceae</taxon>
        <taxon>Winogradskyella</taxon>
    </lineage>
</organism>
<comment type="caution">
    <text evidence="1">The sequence shown here is derived from an EMBL/GenBank/DDBJ whole genome shotgun (WGS) entry which is preliminary data.</text>
</comment>